<evidence type="ECO:0000313" key="3">
    <source>
        <dbReference type="Proteomes" id="UP001630127"/>
    </source>
</evidence>
<name>A0ABD3ABT2_9GENT</name>
<reference evidence="2 3" key="1">
    <citation type="submission" date="2024-11" db="EMBL/GenBank/DDBJ databases">
        <title>A near-complete genome assembly of Cinchona calisaya.</title>
        <authorList>
            <person name="Lian D.C."/>
            <person name="Zhao X.W."/>
            <person name="Wei L."/>
        </authorList>
    </citation>
    <scope>NUCLEOTIDE SEQUENCE [LARGE SCALE GENOMIC DNA]</scope>
    <source>
        <tissue evidence="2">Nenye</tissue>
    </source>
</reference>
<dbReference type="EMBL" id="JBJUIK010000005">
    <property type="protein sequence ID" value="KAL3528010.1"/>
    <property type="molecule type" value="Genomic_DNA"/>
</dbReference>
<sequence>MDNNDVHDDTLVARVCTDVNQDKVSAEVPSGDLFPATNHGVSLVERTKQEGDKAPQNLEKNQEDHIPDSILNSDDFQETVAPELNNFTEK</sequence>
<evidence type="ECO:0000256" key="1">
    <source>
        <dbReference type="SAM" id="MobiDB-lite"/>
    </source>
</evidence>
<dbReference type="AlphaFoldDB" id="A0ABD3ABT2"/>
<gene>
    <name evidence="2" type="ORF">ACH5RR_012666</name>
</gene>
<dbReference type="Proteomes" id="UP001630127">
    <property type="component" value="Unassembled WGS sequence"/>
</dbReference>
<keyword evidence="3" id="KW-1185">Reference proteome</keyword>
<accession>A0ABD3ABT2</accession>
<protein>
    <submittedName>
        <fullName evidence="2">Uncharacterized protein</fullName>
    </submittedName>
</protein>
<proteinExistence type="predicted"/>
<feature type="region of interest" description="Disordered" evidence="1">
    <location>
        <begin position="48"/>
        <end position="75"/>
    </location>
</feature>
<organism evidence="2 3">
    <name type="scientific">Cinchona calisaya</name>
    <dbReference type="NCBI Taxonomy" id="153742"/>
    <lineage>
        <taxon>Eukaryota</taxon>
        <taxon>Viridiplantae</taxon>
        <taxon>Streptophyta</taxon>
        <taxon>Embryophyta</taxon>
        <taxon>Tracheophyta</taxon>
        <taxon>Spermatophyta</taxon>
        <taxon>Magnoliopsida</taxon>
        <taxon>eudicotyledons</taxon>
        <taxon>Gunneridae</taxon>
        <taxon>Pentapetalae</taxon>
        <taxon>asterids</taxon>
        <taxon>lamiids</taxon>
        <taxon>Gentianales</taxon>
        <taxon>Rubiaceae</taxon>
        <taxon>Cinchonoideae</taxon>
        <taxon>Cinchoneae</taxon>
        <taxon>Cinchona</taxon>
    </lineage>
</organism>
<comment type="caution">
    <text evidence="2">The sequence shown here is derived from an EMBL/GenBank/DDBJ whole genome shotgun (WGS) entry which is preliminary data.</text>
</comment>
<evidence type="ECO:0000313" key="2">
    <source>
        <dbReference type="EMBL" id="KAL3528010.1"/>
    </source>
</evidence>